<accession>A0A7V5VFF3</accession>
<reference evidence="1" key="1">
    <citation type="journal article" date="2020" name="mSystems">
        <title>Genome- and Community-Level Interaction Insights into Carbon Utilization and Element Cycling Functions of Hydrothermarchaeota in Hydrothermal Sediment.</title>
        <authorList>
            <person name="Zhou Z."/>
            <person name="Liu Y."/>
            <person name="Xu W."/>
            <person name="Pan J."/>
            <person name="Luo Z.H."/>
            <person name="Li M."/>
        </authorList>
    </citation>
    <scope>NUCLEOTIDE SEQUENCE [LARGE SCALE GENOMIC DNA]</scope>
    <source>
        <strain evidence="1">HyVt-460</strain>
    </source>
</reference>
<organism evidence="1">
    <name type="scientific">Caldithrix abyssi</name>
    <dbReference type="NCBI Taxonomy" id="187145"/>
    <lineage>
        <taxon>Bacteria</taxon>
        <taxon>Pseudomonadati</taxon>
        <taxon>Calditrichota</taxon>
        <taxon>Calditrichia</taxon>
        <taxon>Calditrichales</taxon>
        <taxon>Calditrichaceae</taxon>
        <taxon>Caldithrix</taxon>
    </lineage>
</organism>
<name>A0A7V5VFF3_CALAY</name>
<dbReference type="EMBL" id="DRLI01000314">
    <property type="protein sequence ID" value="HHM02959.1"/>
    <property type="molecule type" value="Genomic_DNA"/>
</dbReference>
<proteinExistence type="predicted"/>
<protein>
    <submittedName>
        <fullName evidence="1">Uncharacterized protein</fullName>
    </submittedName>
</protein>
<gene>
    <name evidence="1" type="ORF">ENJ15_08075</name>
</gene>
<sequence>MKTKTLPDNFTVYGTMALSNFRKETSERSADFNWARQLLTRETPFRLESLEGYNQNTEDRVTHLLERARVSIDSAKRATRGAVLRSIISLEGRDGLLCKINFARRFGLALSYVLYNNERERVYLLELPAINRLNYIRTFKSYRAFAAWIREIKGWVSTKNFREAAELPAFDKALRRHGTPWPANIDCFVCNRAYKPLAIIEFQNARKTGVLKHCNNDYFQCRLPQGDDIRRWTSQEILRLQSGLRLFIITWAQNEETFVFKELDKVVIPFSENGPPAPEYRRDLSRYVRMKRPPELERAIAGRYRSYSLRWQNGGMKRQVHSPPLDTAAKTFPSLYYRLKKTGRGVQLGRFLMEALNG</sequence>
<comment type="caution">
    <text evidence="1">The sequence shown here is derived from an EMBL/GenBank/DDBJ whole genome shotgun (WGS) entry which is preliminary data.</text>
</comment>
<evidence type="ECO:0000313" key="1">
    <source>
        <dbReference type="EMBL" id="HHM02959.1"/>
    </source>
</evidence>
<dbReference type="AlphaFoldDB" id="A0A7V5VFF3"/>
<dbReference type="Proteomes" id="UP000885771">
    <property type="component" value="Unassembled WGS sequence"/>
</dbReference>